<dbReference type="Proteomes" id="UP001146120">
    <property type="component" value="Unassembled WGS sequence"/>
</dbReference>
<evidence type="ECO:0000313" key="2">
    <source>
        <dbReference type="Proteomes" id="UP001146120"/>
    </source>
</evidence>
<evidence type="ECO:0000313" key="1">
    <source>
        <dbReference type="EMBL" id="DAZ97501.1"/>
    </source>
</evidence>
<dbReference type="AlphaFoldDB" id="A0AAV2YTA2"/>
<gene>
    <name evidence="1" type="ORF">N0F65_009769</name>
</gene>
<organism evidence="1 2">
    <name type="scientific">Lagenidium giganteum</name>
    <dbReference type="NCBI Taxonomy" id="4803"/>
    <lineage>
        <taxon>Eukaryota</taxon>
        <taxon>Sar</taxon>
        <taxon>Stramenopiles</taxon>
        <taxon>Oomycota</taxon>
        <taxon>Peronosporomycetes</taxon>
        <taxon>Pythiales</taxon>
        <taxon>Pythiaceae</taxon>
    </lineage>
</organism>
<dbReference type="EMBL" id="DAKRPA010000133">
    <property type="protein sequence ID" value="DAZ97501.1"/>
    <property type="molecule type" value="Genomic_DNA"/>
</dbReference>
<reference evidence="1" key="1">
    <citation type="submission" date="2022-11" db="EMBL/GenBank/DDBJ databases">
        <authorList>
            <person name="Morgan W.R."/>
            <person name="Tartar A."/>
        </authorList>
    </citation>
    <scope>NUCLEOTIDE SEQUENCE</scope>
    <source>
        <strain evidence="1">ARSEF 373</strain>
    </source>
</reference>
<protein>
    <submittedName>
        <fullName evidence="1">Uncharacterized protein</fullName>
    </submittedName>
</protein>
<comment type="caution">
    <text evidence="1">The sequence shown here is derived from an EMBL/GenBank/DDBJ whole genome shotgun (WGS) entry which is preliminary data.</text>
</comment>
<reference evidence="1" key="2">
    <citation type="journal article" date="2023" name="Microbiol Resour">
        <title>Decontamination and Annotation of the Draft Genome Sequence of the Oomycete Lagenidium giganteum ARSEF 373.</title>
        <authorList>
            <person name="Morgan W.R."/>
            <person name="Tartar A."/>
        </authorList>
    </citation>
    <scope>NUCLEOTIDE SEQUENCE</scope>
    <source>
        <strain evidence="1">ARSEF 373</strain>
    </source>
</reference>
<name>A0AAV2YTA2_9STRA</name>
<proteinExistence type="predicted"/>
<sequence>MQADYCSIMIWFVNSRYLDEKQQTRYCPVLLQRVSDHFTRAASARGEEEVSLEIQSSICMLDAMFQTLGRKTPLQDIYTAEEEEMLDQLVLGQLSHEGTPRNDAIPQ</sequence>
<keyword evidence="2" id="KW-1185">Reference proteome</keyword>
<accession>A0AAV2YTA2</accession>